<dbReference type="InterPro" id="IPR029417">
    <property type="entry name" value="FAM227"/>
</dbReference>
<evidence type="ECO:0000313" key="3">
    <source>
        <dbReference type="Ensembl" id="ENSPSMP00000006907.1"/>
    </source>
</evidence>
<protein>
    <submittedName>
        <fullName evidence="3">Family with sequence similarity 227 member A</fullName>
    </submittedName>
</protein>
<sequence length="231" mass="26603">MENNEKAKKLHVLLFCISLTTSFANFVLPSLFLSLSFCPLESSNVNLSNEKCSSAKQNSEENTRAQNTAKEHFGRTLVLRKATQQVKRISAAREYENMLPRKSCPACKSPELTSNFLNIYGKSPLIVYFLHNYSTLQQHGEDVLIVRRERTKTTESTPTYADVISMTLSSMKKRKDNFNQLYQLHWNEWSYFNDYLQELQDNFLSSFIVPTNIFSTFCVPGIVLFLHICLS</sequence>
<evidence type="ECO:0000256" key="1">
    <source>
        <dbReference type="ARBA" id="ARBA00008666"/>
    </source>
</evidence>
<dbReference type="Proteomes" id="UP000694414">
    <property type="component" value="Unplaced"/>
</dbReference>
<accession>A0A8C8YS50</accession>
<name>A0A8C8YS50_PROSS</name>
<evidence type="ECO:0000256" key="2">
    <source>
        <dbReference type="SAM" id="Phobius"/>
    </source>
</evidence>
<keyword evidence="2" id="KW-0472">Membrane</keyword>
<dbReference type="Ensembl" id="ENSPSMT00000008148.1">
    <property type="protein sequence ID" value="ENSPSMP00000006907.1"/>
    <property type="gene ID" value="ENSPSMG00000005162.1"/>
</dbReference>
<keyword evidence="2" id="KW-0812">Transmembrane</keyword>
<keyword evidence="2" id="KW-1133">Transmembrane helix</keyword>
<proteinExistence type="inferred from homology"/>
<dbReference type="PANTHER" id="PTHR33560">
    <property type="entry name" value="PROTEIN FAM227B"/>
    <property type="match status" value="1"/>
</dbReference>
<organism evidence="3 4">
    <name type="scientific">Prolemur simus</name>
    <name type="common">Greater bamboo lemur</name>
    <name type="synonym">Hapalemur simus</name>
    <dbReference type="NCBI Taxonomy" id="1328070"/>
    <lineage>
        <taxon>Eukaryota</taxon>
        <taxon>Metazoa</taxon>
        <taxon>Chordata</taxon>
        <taxon>Craniata</taxon>
        <taxon>Vertebrata</taxon>
        <taxon>Euteleostomi</taxon>
        <taxon>Mammalia</taxon>
        <taxon>Eutheria</taxon>
        <taxon>Euarchontoglires</taxon>
        <taxon>Primates</taxon>
        <taxon>Strepsirrhini</taxon>
        <taxon>Lemuriformes</taxon>
        <taxon>Lemuridae</taxon>
        <taxon>Prolemur</taxon>
    </lineage>
</organism>
<reference evidence="3" key="2">
    <citation type="submission" date="2025-09" db="UniProtKB">
        <authorList>
            <consortium name="Ensembl"/>
        </authorList>
    </citation>
    <scope>IDENTIFICATION</scope>
</reference>
<keyword evidence="4" id="KW-1185">Reference proteome</keyword>
<gene>
    <name evidence="3" type="primary">FAM227A</name>
</gene>
<dbReference type="GeneTree" id="ENSGT00940000162433"/>
<dbReference type="PANTHER" id="PTHR33560:SF1">
    <property type="entry name" value="PROTEIN FAM227A"/>
    <property type="match status" value="1"/>
</dbReference>
<reference evidence="3" key="1">
    <citation type="submission" date="2025-08" db="UniProtKB">
        <authorList>
            <consortium name="Ensembl"/>
        </authorList>
    </citation>
    <scope>IDENTIFICATION</scope>
</reference>
<feature type="transmembrane region" description="Helical" evidence="2">
    <location>
        <begin position="12"/>
        <end position="37"/>
    </location>
</feature>
<comment type="similarity">
    <text evidence="1">Belongs to the FAM227 family.</text>
</comment>
<feature type="transmembrane region" description="Helical" evidence="2">
    <location>
        <begin position="207"/>
        <end position="230"/>
    </location>
</feature>
<evidence type="ECO:0000313" key="4">
    <source>
        <dbReference type="Proteomes" id="UP000694414"/>
    </source>
</evidence>
<dbReference type="AlphaFoldDB" id="A0A8C8YS50"/>